<comment type="similarity">
    <text evidence="1">Belongs to the API5 family.</text>
</comment>
<dbReference type="EMBL" id="CACVKT020008564">
    <property type="protein sequence ID" value="CAC5416051.1"/>
    <property type="molecule type" value="Genomic_DNA"/>
</dbReference>
<feature type="region of interest" description="Disordered" evidence="3">
    <location>
        <begin position="584"/>
        <end position="649"/>
    </location>
</feature>
<dbReference type="PANTHER" id="PTHR12758:SF19">
    <property type="entry name" value="APOPTOSIS INHIBITOR 5"/>
    <property type="match status" value="1"/>
</dbReference>
<name>A0A6J8EAD0_MYTCO</name>
<accession>A0A6J8EAD0</accession>
<evidence type="ECO:0000256" key="2">
    <source>
        <dbReference type="ARBA" id="ARBA00022703"/>
    </source>
</evidence>
<evidence type="ECO:0000313" key="4">
    <source>
        <dbReference type="EMBL" id="CAC5416051.1"/>
    </source>
</evidence>
<proteinExistence type="inferred from homology"/>
<dbReference type="AlphaFoldDB" id="A0A6J8EAD0"/>
<gene>
    <name evidence="4" type="ORF">MCOR_48686</name>
</gene>
<feature type="compositionally biased region" description="Basic residues" evidence="3">
    <location>
        <begin position="637"/>
        <end position="649"/>
    </location>
</feature>
<dbReference type="Gene3D" id="1.25.10.10">
    <property type="entry name" value="Leucine-rich Repeat Variant"/>
    <property type="match status" value="1"/>
</dbReference>
<sequence length="649" mass="72502">MVTVEQMYKDFGVLAEAKDKAGEHEQEYLNFINAVKGGPGEKRLASQFIARFFKHFPSLANQAINALFDLCEDDDVMIRKQAIKDLPTLCKNSASNVPKIAEALTQLLGCDDTTELSLIQSSLINLMAVSCKGTLQDKLGICFMPWTRVLQDVTKEEFILIMDVLRSQSSMSTVQGRQQLVEIVTEQADLDQSFESNMSNENDRYMNITDPKQAIKDLPTLCKNSASNVPKIAEALTQLLGCDDTTELSLIQSSLINLMAVSCKGTLQGMFKQILSEDELVRERAIKFLGTKVKVLGEETIDKEAEEFLVSQCKQVLQDVTKEEFILIMDVLRSQSSMSTVQGRQQLVEIVTEQADLDQSFEAEDTDCVDRLMHCIKQAAPLFSKNVHSKAFVGYICDNVLPVISKLASPDDGVDAQLEMLKLFGEISEFAGDLDKLENRLDNLYKCLISYMPVPPAEENDNLSSSEEEPKFQFSTVECLMLAFHQLGRKLPGFLADEANADRLKDFKLRLQYFARGVQIYIKQLRQALQGKTGDALKTDENKIKVVALKITSNINALIKDLFHNPPSYKTPIIPSWKPLVKKAPEPKAAETGQKRSTSLDSNGSSAKKYSRKDVTLYSPPGGKFSERAGTYEPGRGRGRGRGFRGRRY</sequence>
<dbReference type="InterPro" id="IPR011989">
    <property type="entry name" value="ARM-like"/>
</dbReference>
<dbReference type="PANTHER" id="PTHR12758">
    <property type="entry name" value="APOPTOSIS INHIBITOR 5-RELATED"/>
    <property type="match status" value="1"/>
</dbReference>
<evidence type="ECO:0000313" key="5">
    <source>
        <dbReference type="Proteomes" id="UP000507470"/>
    </source>
</evidence>
<dbReference type="InterPro" id="IPR008383">
    <property type="entry name" value="API5"/>
</dbReference>
<dbReference type="Pfam" id="PF05918">
    <property type="entry name" value="API5"/>
    <property type="match status" value="3"/>
</dbReference>
<dbReference type="GO" id="GO:0043066">
    <property type="term" value="P:negative regulation of apoptotic process"/>
    <property type="evidence" value="ECO:0007669"/>
    <property type="project" value="TreeGrafter"/>
</dbReference>
<keyword evidence="2" id="KW-0053">Apoptosis</keyword>
<dbReference type="SUPFAM" id="SSF48371">
    <property type="entry name" value="ARM repeat"/>
    <property type="match status" value="1"/>
</dbReference>
<dbReference type="GO" id="GO:0006915">
    <property type="term" value="P:apoptotic process"/>
    <property type="evidence" value="ECO:0007669"/>
    <property type="project" value="UniProtKB-KW"/>
</dbReference>
<feature type="compositionally biased region" description="Polar residues" evidence="3">
    <location>
        <begin position="595"/>
        <end position="608"/>
    </location>
</feature>
<protein>
    <submittedName>
        <fullName evidence="4">Apoptosis inhibitor 5,Apoptosis inhibitor 5 homolog,Apoptosis inhibitor 5-B,Apoptosis inhibitor 5-A</fullName>
    </submittedName>
</protein>
<dbReference type="Proteomes" id="UP000507470">
    <property type="component" value="Unassembled WGS sequence"/>
</dbReference>
<evidence type="ECO:0000256" key="3">
    <source>
        <dbReference type="SAM" id="MobiDB-lite"/>
    </source>
</evidence>
<dbReference type="InterPro" id="IPR016024">
    <property type="entry name" value="ARM-type_fold"/>
</dbReference>
<keyword evidence="5" id="KW-1185">Reference proteome</keyword>
<dbReference type="GO" id="GO:0003723">
    <property type="term" value="F:RNA binding"/>
    <property type="evidence" value="ECO:0007669"/>
    <property type="project" value="TreeGrafter"/>
</dbReference>
<dbReference type="OrthoDB" id="19224at2759"/>
<evidence type="ECO:0000256" key="1">
    <source>
        <dbReference type="ARBA" id="ARBA00009515"/>
    </source>
</evidence>
<organism evidence="4 5">
    <name type="scientific">Mytilus coruscus</name>
    <name type="common">Sea mussel</name>
    <dbReference type="NCBI Taxonomy" id="42192"/>
    <lineage>
        <taxon>Eukaryota</taxon>
        <taxon>Metazoa</taxon>
        <taxon>Spiralia</taxon>
        <taxon>Lophotrochozoa</taxon>
        <taxon>Mollusca</taxon>
        <taxon>Bivalvia</taxon>
        <taxon>Autobranchia</taxon>
        <taxon>Pteriomorphia</taxon>
        <taxon>Mytilida</taxon>
        <taxon>Mytiloidea</taxon>
        <taxon>Mytilidae</taxon>
        <taxon>Mytilinae</taxon>
        <taxon>Mytilus</taxon>
    </lineage>
</organism>
<dbReference type="GO" id="GO:0005634">
    <property type="term" value="C:nucleus"/>
    <property type="evidence" value="ECO:0007669"/>
    <property type="project" value="TreeGrafter"/>
</dbReference>
<reference evidence="4 5" key="1">
    <citation type="submission" date="2020-06" db="EMBL/GenBank/DDBJ databases">
        <authorList>
            <person name="Li R."/>
            <person name="Bekaert M."/>
        </authorList>
    </citation>
    <scope>NUCLEOTIDE SEQUENCE [LARGE SCALE GENOMIC DNA]</scope>
    <source>
        <strain evidence="5">wild</strain>
    </source>
</reference>